<gene>
    <name evidence="3" type="ORF">CAG99_21905</name>
</gene>
<dbReference type="KEGG" id="smao:CAG99_21905"/>
<sequence>MSYTSDEHTGARIADYRKLRRLTQDGLAQRAFVSRGMIAKVEAGLSPASPAFVAATARALHVDVSVLYGQPYTSQLRQDEIDALIVPLTEALDLNDIDPDPDITPRPVAALDHAVADIVRRSRATDFKRVAATLPGLLGELTTALATPRPTDDRRRAAAALATTYWVAHQLAARLGYPDLASIALDRMGWVAAQADDPLLQAVRLYSRSLFYVRRGRPEVGLKVVARAQRLVDQADRPAGVPALAVRGKLHLRASFIAARARDEVRSAEFLALGGEAADRIGRDVPNVYWLSFGLTDVAQYKVETHVDMERMPEAITDARNIRFPSGYSPTRIGRHYIDLSRAYTEMGKTEQAVRSLRRARQAAPQQVQYHPTAREVVGALVRRHRRLPEDLASLAVWVGMA</sequence>
<dbReference type="SUPFAM" id="SSF47413">
    <property type="entry name" value="lambda repressor-like DNA-binding domains"/>
    <property type="match status" value="1"/>
</dbReference>
<dbReference type="GO" id="GO:0003677">
    <property type="term" value="F:DNA binding"/>
    <property type="evidence" value="ECO:0007669"/>
    <property type="project" value="InterPro"/>
</dbReference>
<protein>
    <submittedName>
        <fullName evidence="3">Transcriptional regulator</fullName>
    </submittedName>
</protein>
<dbReference type="RefSeq" id="WP_086160961.1">
    <property type="nucleotide sequence ID" value="NZ_CP021121.1"/>
</dbReference>
<keyword evidence="4" id="KW-1185">Reference proteome</keyword>
<dbReference type="SUPFAM" id="SSF48452">
    <property type="entry name" value="TPR-like"/>
    <property type="match status" value="1"/>
</dbReference>
<evidence type="ECO:0000313" key="3">
    <source>
        <dbReference type="EMBL" id="ARQ71120.1"/>
    </source>
</evidence>
<organism evidence="3 4">
    <name type="scientific">Streptomyces marincola</name>
    <dbReference type="NCBI Taxonomy" id="2878388"/>
    <lineage>
        <taxon>Bacteria</taxon>
        <taxon>Bacillati</taxon>
        <taxon>Actinomycetota</taxon>
        <taxon>Actinomycetes</taxon>
        <taxon>Kitasatosporales</taxon>
        <taxon>Streptomycetaceae</taxon>
        <taxon>Streptomyces</taxon>
    </lineage>
</organism>
<dbReference type="Proteomes" id="UP000194218">
    <property type="component" value="Chromosome"/>
</dbReference>
<dbReference type="EMBL" id="CP021121">
    <property type="protein sequence ID" value="ARQ71120.1"/>
    <property type="molecule type" value="Genomic_DNA"/>
</dbReference>
<dbReference type="SMART" id="SM00530">
    <property type="entry name" value="HTH_XRE"/>
    <property type="match status" value="1"/>
</dbReference>
<dbReference type="PROSITE" id="PS50943">
    <property type="entry name" value="HTH_CROC1"/>
    <property type="match status" value="1"/>
</dbReference>
<proteinExistence type="predicted"/>
<feature type="repeat" description="TPR" evidence="1">
    <location>
        <begin position="334"/>
        <end position="367"/>
    </location>
</feature>
<evidence type="ECO:0000313" key="4">
    <source>
        <dbReference type="Proteomes" id="UP000194218"/>
    </source>
</evidence>
<dbReference type="InterPro" id="IPR010982">
    <property type="entry name" value="Lambda_DNA-bd_dom_sf"/>
</dbReference>
<accession>A0A1W7D3G4</accession>
<dbReference type="InterPro" id="IPR001387">
    <property type="entry name" value="Cro/C1-type_HTH"/>
</dbReference>
<keyword evidence="1" id="KW-0802">TPR repeat</keyword>
<dbReference type="InterPro" id="IPR019734">
    <property type="entry name" value="TPR_rpt"/>
</dbReference>
<dbReference type="AlphaFoldDB" id="A0A1W7D3G4"/>
<dbReference type="Pfam" id="PF13560">
    <property type="entry name" value="HTH_31"/>
    <property type="match status" value="1"/>
</dbReference>
<dbReference type="Gene3D" id="1.10.260.40">
    <property type="entry name" value="lambda repressor-like DNA-binding domains"/>
    <property type="match status" value="1"/>
</dbReference>
<feature type="domain" description="HTH cro/C1-type" evidence="2">
    <location>
        <begin position="13"/>
        <end position="67"/>
    </location>
</feature>
<dbReference type="OrthoDB" id="3504495at2"/>
<reference evidence="3 4" key="1">
    <citation type="submission" date="2017-05" db="EMBL/GenBank/DDBJ databases">
        <title>Complete genome sequence of Streptomyces sp. SCSIO 03032 revealed the diverse biosynthetic pathways for its bioactive secondary metabolites.</title>
        <authorList>
            <person name="Ma L."/>
            <person name="Zhu Y."/>
            <person name="Zhang W."/>
            <person name="Zhang G."/>
            <person name="Tian X."/>
            <person name="Zhang S."/>
            <person name="Zhang C."/>
        </authorList>
    </citation>
    <scope>NUCLEOTIDE SEQUENCE [LARGE SCALE GENOMIC DNA]</scope>
    <source>
        <strain evidence="3 4">SCSIO 03032</strain>
    </source>
</reference>
<name>A0A1W7D3G4_9ACTN</name>
<dbReference type="InterPro" id="IPR011990">
    <property type="entry name" value="TPR-like_helical_dom_sf"/>
</dbReference>
<dbReference type="PROSITE" id="PS50005">
    <property type="entry name" value="TPR"/>
    <property type="match status" value="1"/>
</dbReference>
<evidence type="ECO:0000256" key="1">
    <source>
        <dbReference type="PROSITE-ProRule" id="PRU00339"/>
    </source>
</evidence>
<dbReference type="CDD" id="cd00093">
    <property type="entry name" value="HTH_XRE"/>
    <property type="match status" value="1"/>
</dbReference>
<evidence type="ECO:0000259" key="2">
    <source>
        <dbReference type="PROSITE" id="PS50943"/>
    </source>
</evidence>